<evidence type="ECO:0000256" key="9">
    <source>
        <dbReference type="ARBA" id="ARBA00022840"/>
    </source>
</evidence>
<reference evidence="16" key="1">
    <citation type="submission" date="2022-10" db="EMBL/GenBank/DDBJ databases">
        <authorList>
            <person name="Chen Y."/>
            <person name="Dougan E. K."/>
            <person name="Chan C."/>
            <person name="Rhodes N."/>
            <person name="Thang M."/>
        </authorList>
    </citation>
    <scope>NUCLEOTIDE SEQUENCE</scope>
</reference>
<evidence type="ECO:0000256" key="7">
    <source>
        <dbReference type="ARBA" id="ARBA00022741"/>
    </source>
</evidence>
<evidence type="ECO:0000313" key="18">
    <source>
        <dbReference type="EMBL" id="CAL4793325.1"/>
    </source>
</evidence>
<evidence type="ECO:0000256" key="12">
    <source>
        <dbReference type="ARBA" id="ARBA00041798"/>
    </source>
</evidence>
<protein>
    <recommendedName>
        <fullName evidence="11">Ubiquitin-conjugating enzyme E2 Z</fullName>
        <ecNumber evidence="3">2.3.2.23</ecNumber>
    </recommendedName>
    <alternativeName>
        <fullName evidence="12">E2 ubiquitin-conjugating enzyme Z</fullName>
    </alternativeName>
    <alternativeName>
        <fullName evidence="14">Ubiquitin carrier protein Z</fullName>
    </alternativeName>
    <alternativeName>
        <fullName evidence="13">Ubiquitin-protein ligase Z</fullName>
    </alternativeName>
</protein>
<dbReference type="AlphaFoldDB" id="A0A9P1GD71"/>
<evidence type="ECO:0000313" key="16">
    <source>
        <dbReference type="EMBL" id="CAI4006013.1"/>
    </source>
</evidence>
<evidence type="ECO:0000313" key="19">
    <source>
        <dbReference type="Proteomes" id="UP001152797"/>
    </source>
</evidence>
<dbReference type="InterPro" id="IPR000608">
    <property type="entry name" value="UBC"/>
</dbReference>
<accession>A0A9P1GD71</accession>
<comment type="subcellular location">
    <subcellularLocation>
        <location evidence="2">Cytoplasm</location>
    </subcellularLocation>
    <subcellularLocation>
        <location evidence="1">Nucleus</location>
    </subcellularLocation>
</comment>
<dbReference type="InterPro" id="IPR016135">
    <property type="entry name" value="UBQ-conjugating_enzyme/RWD"/>
</dbReference>
<dbReference type="GO" id="GO:0005737">
    <property type="term" value="C:cytoplasm"/>
    <property type="evidence" value="ECO:0007669"/>
    <property type="project" value="UniProtKB-SubCell"/>
</dbReference>
<dbReference type="PROSITE" id="PS50127">
    <property type="entry name" value="UBC_2"/>
    <property type="match status" value="1"/>
</dbReference>
<dbReference type="Pfam" id="PF00179">
    <property type="entry name" value="UQ_con"/>
    <property type="match status" value="1"/>
</dbReference>
<gene>
    <name evidence="16" type="ORF">C1SCF055_LOCUS31693</name>
</gene>
<dbReference type="Proteomes" id="UP001152797">
    <property type="component" value="Unassembled WGS sequence"/>
</dbReference>
<evidence type="ECO:0000256" key="5">
    <source>
        <dbReference type="ARBA" id="ARBA00022679"/>
    </source>
</evidence>
<feature type="domain" description="UBC core" evidence="15">
    <location>
        <begin position="21"/>
        <end position="181"/>
    </location>
</feature>
<dbReference type="GO" id="GO:0061631">
    <property type="term" value="F:ubiquitin conjugating enzyme activity"/>
    <property type="evidence" value="ECO:0007669"/>
    <property type="project" value="UniProtKB-EC"/>
</dbReference>
<dbReference type="GO" id="GO:0016874">
    <property type="term" value="F:ligase activity"/>
    <property type="evidence" value="ECO:0007669"/>
    <property type="project" value="UniProtKB-KW"/>
</dbReference>
<evidence type="ECO:0000256" key="2">
    <source>
        <dbReference type="ARBA" id="ARBA00004496"/>
    </source>
</evidence>
<dbReference type="CDD" id="cd23809">
    <property type="entry name" value="UBCc_UBE2Z"/>
    <property type="match status" value="1"/>
</dbReference>
<evidence type="ECO:0000313" key="17">
    <source>
        <dbReference type="EMBL" id="CAL1159388.1"/>
    </source>
</evidence>
<evidence type="ECO:0000256" key="3">
    <source>
        <dbReference type="ARBA" id="ARBA00012486"/>
    </source>
</evidence>
<keyword evidence="4" id="KW-0963">Cytoplasm</keyword>
<comment type="caution">
    <text evidence="16">The sequence shown here is derived from an EMBL/GenBank/DDBJ whole genome shotgun (WGS) entry which is preliminary data.</text>
</comment>
<dbReference type="OrthoDB" id="47801at2759"/>
<evidence type="ECO:0000256" key="10">
    <source>
        <dbReference type="ARBA" id="ARBA00023242"/>
    </source>
</evidence>
<dbReference type="EMBL" id="CAMXCT020003746">
    <property type="protein sequence ID" value="CAL1159388.1"/>
    <property type="molecule type" value="Genomic_DNA"/>
</dbReference>
<evidence type="ECO:0000259" key="15">
    <source>
        <dbReference type="PROSITE" id="PS50127"/>
    </source>
</evidence>
<dbReference type="GO" id="GO:0005524">
    <property type="term" value="F:ATP binding"/>
    <property type="evidence" value="ECO:0007669"/>
    <property type="project" value="UniProtKB-KW"/>
</dbReference>
<dbReference type="SMART" id="SM00212">
    <property type="entry name" value="UBCc"/>
    <property type="match status" value="1"/>
</dbReference>
<keyword evidence="6" id="KW-0053">Apoptosis</keyword>
<keyword evidence="7" id="KW-0547">Nucleotide-binding</keyword>
<dbReference type="EMBL" id="CAMXCT010003746">
    <property type="protein sequence ID" value="CAI4006013.1"/>
    <property type="molecule type" value="Genomic_DNA"/>
</dbReference>
<keyword evidence="5" id="KW-0808">Transferase</keyword>
<dbReference type="PANTHER" id="PTHR46116">
    <property type="entry name" value="(E3-INDEPENDENT) E2 UBIQUITIN-CONJUGATING ENZYME"/>
    <property type="match status" value="1"/>
</dbReference>
<keyword evidence="10" id="KW-0539">Nucleus</keyword>
<name>A0A9P1GD71_9DINO</name>
<dbReference type="EC" id="2.3.2.23" evidence="3"/>
<keyword evidence="9" id="KW-0067">ATP-binding</keyword>
<proteinExistence type="predicted"/>
<keyword evidence="18" id="KW-0436">Ligase</keyword>
<dbReference type="SUPFAM" id="SSF54495">
    <property type="entry name" value="UBC-like"/>
    <property type="match status" value="1"/>
</dbReference>
<dbReference type="GO" id="GO:0005634">
    <property type="term" value="C:nucleus"/>
    <property type="evidence" value="ECO:0007669"/>
    <property type="project" value="UniProtKB-SubCell"/>
</dbReference>
<dbReference type="EMBL" id="CAMXCT030003746">
    <property type="protein sequence ID" value="CAL4793325.1"/>
    <property type="molecule type" value="Genomic_DNA"/>
</dbReference>
<dbReference type="PANTHER" id="PTHR46116:SF26">
    <property type="entry name" value="UBIQUITIN-CONJUGATING ENZYME E2 Z"/>
    <property type="match status" value="1"/>
</dbReference>
<evidence type="ECO:0000256" key="13">
    <source>
        <dbReference type="ARBA" id="ARBA00042316"/>
    </source>
</evidence>
<evidence type="ECO:0000256" key="6">
    <source>
        <dbReference type="ARBA" id="ARBA00022703"/>
    </source>
</evidence>
<organism evidence="16">
    <name type="scientific">Cladocopium goreaui</name>
    <dbReference type="NCBI Taxonomy" id="2562237"/>
    <lineage>
        <taxon>Eukaryota</taxon>
        <taxon>Sar</taxon>
        <taxon>Alveolata</taxon>
        <taxon>Dinophyceae</taxon>
        <taxon>Suessiales</taxon>
        <taxon>Symbiodiniaceae</taxon>
        <taxon>Cladocopium</taxon>
    </lineage>
</organism>
<evidence type="ECO:0000256" key="8">
    <source>
        <dbReference type="ARBA" id="ARBA00022786"/>
    </source>
</evidence>
<dbReference type="Gene3D" id="3.10.110.10">
    <property type="entry name" value="Ubiquitin Conjugating Enzyme"/>
    <property type="match status" value="1"/>
</dbReference>
<reference evidence="17" key="2">
    <citation type="submission" date="2024-04" db="EMBL/GenBank/DDBJ databases">
        <authorList>
            <person name="Chen Y."/>
            <person name="Shah S."/>
            <person name="Dougan E. K."/>
            <person name="Thang M."/>
            <person name="Chan C."/>
        </authorList>
    </citation>
    <scope>NUCLEOTIDE SEQUENCE [LARGE SCALE GENOMIC DNA]</scope>
</reference>
<sequence>MLSTGHLSEPGEDYNGNLSVVASRRLLREQAALNQEGLETQGIFHHFYEERPHQAVAAILGPDGTPYARSPYLFEFTFPNTYPIKPPHAKLLTGDGRVRFNPNLYVNGKVCLSILGTWAGPSWTSLTTFRTVLLSIQSLLCANPLQNEPGHEHETGSDCELYAAMVRYESLAISALQLGRTLPPSCEPLRALLGGVFLCNYPVYCEILAGYSCCEGSRDRCPLYGFVTKYAPSLVKGQLDDLQASLLHQPDAVQMAEELRHNALPLCLPAEPVAAAVAADIESVGSDISPLQPGHGAPARAVHVAHGLWRVGPAARRFLCRCCLVTLVASGIGSAVALAITLAENSLSRGR</sequence>
<evidence type="ECO:0000256" key="11">
    <source>
        <dbReference type="ARBA" id="ARBA00039894"/>
    </source>
</evidence>
<keyword evidence="19" id="KW-1185">Reference proteome</keyword>
<dbReference type="GO" id="GO:0004869">
    <property type="term" value="F:cysteine-type endopeptidase inhibitor activity"/>
    <property type="evidence" value="ECO:0007669"/>
    <property type="project" value="TreeGrafter"/>
</dbReference>
<evidence type="ECO:0000256" key="14">
    <source>
        <dbReference type="ARBA" id="ARBA00042401"/>
    </source>
</evidence>
<evidence type="ECO:0000256" key="4">
    <source>
        <dbReference type="ARBA" id="ARBA00022490"/>
    </source>
</evidence>
<evidence type="ECO:0000256" key="1">
    <source>
        <dbReference type="ARBA" id="ARBA00004123"/>
    </source>
</evidence>
<keyword evidence="8" id="KW-0833">Ubl conjugation pathway</keyword>